<feature type="domain" description="DUF7704" evidence="2">
    <location>
        <begin position="5"/>
        <end position="154"/>
    </location>
</feature>
<evidence type="ECO:0000256" key="1">
    <source>
        <dbReference type="SAM" id="Phobius"/>
    </source>
</evidence>
<feature type="transmembrane region" description="Helical" evidence="1">
    <location>
        <begin position="64"/>
        <end position="84"/>
    </location>
</feature>
<feature type="transmembrane region" description="Helical" evidence="1">
    <location>
        <begin position="12"/>
        <end position="32"/>
    </location>
</feature>
<dbReference type="InterPro" id="IPR056121">
    <property type="entry name" value="DUF7704"/>
</dbReference>
<feature type="transmembrane region" description="Helical" evidence="1">
    <location>
        <begin position="96"/>
        <end position="119"/>
    </location>
</feature>
<gene>
    <name evidence="3" type="ORF">FB45DRAFT_904115</name>
</gene>
<dbReference type="PANTHER" id="PTHR37019:SF2">
    <property type="entry name" value="EXPERA DOMAIN-CONTAINING PROTEIN"/>
    <property type="match status" value="1"/>
</dbReference>
<protein>
    <recommendedName>
        <fullName evidence="2">DUF7704 domain-containing protein</fullName>
    </recommendedName>
</protein>
<proteinExistence type="predicted"/>
<accession>A0AAD7C4U1</accession>
<evidence type="ECO:0000313" key="3">
    <source>
        <dbReference type="EMBL" id="KAJ7638873.1"/>
    </source>
</evidence>
<evidence type="ECO:0000313" key="4">
    <source>
        <dbReference type="Proteomes" id="UP001221142"/>
    </source>
</evidence>
<dbReference type="Proteomes" id="UP001221142">
    <property type="component" value="Unassembled WGS sequence"/>
</dbReference>
<keyword evidence="4" id="KW-1185">Reference proteome</keyword>
<name>A0AAD7C4U1_9AGAR</name>
<evidence type="ECO:0000259" key="2">
    <source>
        <dbReference type="Pfam" id="PF24803"/>
    </source>
</evidence>
<organism evidence="3 4">
    <name type="scientific">Roridomyces roridus</name>
    <dbReference type="NCBI Taxonomy" id="1738132"/>
    <lineage>
        <taxon>Eukaryota</taxon>
        <taxon>Fungi</taxon>
        <taxon>Dikarya</taxon>
        <taxon>Basidiomycota</taxon>
        <taxon>Agaricomycotina</taxon>
        <taxon>Agaricomycetes</taxon>
        <taxon>Agaricomycetidae</taxon>
        <taxon>Agaricales</taxon>
        <taxon>Marasmiineae</taxon>
        <taxon>Mycenaceae</taxon>
        <taxon>Roridomyces</taxon>
    </lineage>
</organism>
<dbReference type="EMBL" id="JARKIF010000005">
    <property type="protein sequence ID" value="KAJ7638873.1"/>
    <property type="molecule type" value="Genomic_DNA"/>
</dbReference>
<keyword evidence="1" id="KW-0472">Membrane</keyword>
<reference evidence="3" key="1">
    <citation type="submission" date="2023-03" db="EMBL/GenBank/DDBJ databases">
        <title>Massive genome expansion in bonnet fungi (Mycena s.s.) driven by repeated elements and novel gene families across ecological guilds.</title>
        <authorList>
            <consortium name="Lawrence Berkeley National Laboratory"/>
            <person name="Harder C.B."/>
            <person name="Miyauchi S."/>
            <person name="Viragh M."/>
            <person name="Kuo A."/>
            <person name="Thoen E."/>
            <person name="Andreopoulos B."/>
            <person name="Lu D."/>
            <person name="Skrede I."/>
            <person name="Drula E."/>
            <person name="Henrissat B."/>
            <person name="Morin E."/>
            <person name="Kohler A."/>
            <person name="Barry K."/>
            <person name="LaButti K."/>
            <person name="Morin E."/>
            <person name="Salamov A."/>
            <person name="Lipzen A."/>
            <person name="Mereny Z."/>
            <person name="Hegedus B."/>
            <person name="Baldrian P."/>
            <person name="Stursova M."/>
            <person name="Weitz H."/>
            <person name="Taylor A."/>
            <person name="Grigoriev I.V."/>
            <person name="Nagy L.G."/>
            <person name="Martin F."/>
            <person name="Kauserud H."/>
        </authorList>
    </citation>
    <scope>NUCLEOTIDE SEQUENCE</scope>
    <source>
        <strain evidence="3">9284</strain>
    </source>
</reference>
<dbReference type="AlphaFoldDB" id="A0AAD7C4U1"/>
<comment type="caution">
    <text evidence="3">The sequence shown here is derived from an EMBL/GenBank/DDBJ whole genome shotgun (WGS) entry which is preliminary data.</text>
</comment>
<sequence>MRPTSPLPAHYFVVFTIYEPLLTFLGFFGALLDPKGTYESQAPWLNGPPPEELQLATRLTITQLGHVCALLGLINIWLLTTARIHLNSQPALQEKIVGALLLPLLCGDVAHLVLSLYALGDQRWQYQNWSSMFIITFILGISLLIPRIMWVMGIGRWTARKQLQTKPAH</sequence>
<feature type="transmembrane region" description="Helical" evidence="1">
    <location>
        <begin position="131"/>
        <end position="152"/>
    </location>
</feature>
<dbReference type="Pfam" id="PF24803">
    <property type="entry name" value="DUF7704"/>
    <property type="match status" value="1"/>
</dbReference>
<dbReference type="PANTHER" id="PTHR37019">
    <property type="entry name" value="CHROMOSOME 1, WHOLE GENOME SHOTGUN SEQUENCE"/>
    <property type="match status" value="1"/>
</dbReference>
<keyword evidence="1" id="KW-1133">Transmembrane helix</keyword>
<keyword evidence="1" id="KW-0812">Transmembrane</keyword>